<feature type="transmembrane region" description="Helical" evidence="1">
    <location>
        <begin position="143"/>
        <end position="164"/>
    </location>
</feature>
<evidence type="ECO:0000313" key="3">
    <source>
        <dbReference type="Proteomes" id="UP000245207"/>
    </source>
</evidence>
<feature type="transmembrane region" description="Helical" evidence="1">
    <location>
        <begin position="263"/>
        <end position="290"/>
    </location>
</feature>
<reference evidence="2 3" key="1">
    <citation type="journal article" date="2018" name="Mol. Plant">
        <title>The genome of Artemisia annua provides insight into the evolution of Asteraceae family and artemisinin biosynthesis.</title>
        <authorList>
            <person name="Shen Q."/>
            <person name="Zhang L."/>
            <person name="Liao Z."/>
            <person name="Wang S."/>
            <person name="Yan T."/>
            <person name="Shi P."/>
            <person name="Liu M."/>
            <person name="Fu X."/>
            <person name="Pan Q."/>
            <person name="Wang Y."/>
            <person name="Lv Z."/>
            <person name="Lu X."/>
            <person name="Zhang F."/>
            <person name="Jiang W."/>
            <person name="Ma Y."/>
            <person name="Chen M."/>
            <person name="Hao X."/>
            <person name="Li L."/>
            <person name="Tang Y."/>
            <person name="Lv G."/>
            <person name="Zhou Y."/>
            <person name="Sun X."/>
            <person name="Brodelius P.E."/>
            <person name="Rose J.K.C."/>
            <person name="Tang K."/>
        </authorList>
    </citation>
    <scope>NUCLEOTIDE SEQUENCE [LARGE SCALE GENOMIC DNA]</scope>
    <source>
        <strain evidence="3">cv. Huhao1</strain>
        <tissue evidence="2">Leaf</tissue>
    </source>
</reference>
<accession>A0A2U1Q612</accession>
<keyword evidence="1" id="KW-0812">Transmembrane</keyword>
<name>A0A2U1Q612_ARTAN</name>
<gene>
    <name evidence="2" type="ORF">CTI12_AA047860</name>
</gene>
<evidence type="ECO:0000313" key="2">
    <source>
        <dbReference type="EMBL" id="PWA93461.1"/>
    </source>
</evidence>
<proteinExistence type="predicted"/>
<organism evidence="2 3">
    <name type="scientific">Artemisia annua</name>
    <name type="common">Sweet wormwood</name>
    <dbReference type="NCBI Taxonomy" id="35608"/>
    <lineage>
        <taxon>Eukaryota</taxon>
        <taxon>Viridiplantae</taxon>
        <taxon>Streptophyta</taxon>
        <taxon>Embryophyta</taxon>
        <taxon>Tracheophyta</taxon>
        <taxon>Spermatophyta</taxon>
        <taxon>Magnoliopsida</taxon>
        <taxon>eudicotyledons</taxon>
        <taxon>Gunneridae</taxon>
        <taxon>Pentapetalae</taxon>
        <taxon>asterids</taxon>
        <taxon>campanulids</taxon>
        <taxon>Asterales</taxon>
        <taxon>Asteraceae</taxon>
        <taxon>Asteroideae</taxon>
        <taxon>Anthemideae</taxon>
        <taxon>Artemisiinae</taxon>
        <taxon>Artemisia</taxon>
    </lineage>
</organism>
<evidence type="ECO:0000256" key="1">
    <source>
        <dbReference type="SAM" id="Phobius"/>
    </source>
</evidence>
<protein>
    <submittedName>
        <fullName evidence="2">Plant organelle RNA recognition domain-containing protein</fullName>
    </submittedName>
</protein>
<feature type="transmembrane region" description="Helical" evidence="1">
    <location>
        <begin position="49"/>
        <end position="71"/>
    </location>
</feature>
<comment type="caution">
    <text evidence="2">The sequence shown here is derived from an EMBL/GenBank/DDBJ whole genome shotgun (WGS) entry which is preliminary data.</text>
</comment>
<feature type="transmembrane region" description="Helical" evidence="1">
    <location>
        <begin position="12"/>
        <end position="37"/>
    </location>
</feature>
<dbReference type="PANTHER" id="PTHR34116:SF2">
    <property type="entry name" value="THH1_TOM1_TOM3 DOMAIN-CONTAINING PROTEIN"/>
    <property type="match status" value="1"/>
</dbReference>
<dbReference type="OrthoDB" id="1869454at2759"/>
<dbReference type="EMBL" id="PKPP01000383">
    <property type="protein sequence ID" value="PWA93461.1"/>
    <property type="molecule type" value="Genomic_DNA"/>
</dbReference>
<dbReference type="Proteomes" id="UP000245207">
    <property type="component" value="Unassembled WGS sequence"/>
</dbReference>
<dbReference type="PIRSF" id="PIRSF031277">
    <property type="entry name" value="UCP031277"/>
    <property type="match status" value="1"/>
</dbReference>
<dbReference type="InterPro" id="IPR016971">
    <property type="entry name" value="UCP031277"/>
</dbReference>
<dbReference type="AlphaFoldDB" id="A0A2U1Q612"/>
<keyword evidence="1" id="KW-1133">Transmembrane helix</keyword>
<dbReference type="STRING" id="35608.A0A2U1Q612"/>
<sequence>MPLTKLVADALGVVTISLVAVLGLIGLLCIIYSFYFRSHIRSQGGYNRLGYFGGPWVIRIIFILFTIWWGFGEILRLEFLRQEGRVLHTLNLKWQDIVCKCYIMSNLGFAEPCLFLTLAFLLRASLQKTESGPLSKNWNFKTAIYILLCSFTMFALQMTVVLVGPHYKTDLRTNKYGYFFKFTSDYQNDVARCYYPLMSTIFLGVFATVLTLYLFWLGRRILSLVISKGLQKRVLVLIISVSSFFPLRVILLGLSILSKPGDAVFEVLAFLAFLSLLCCAVIGVCMLVYFPIADSLAVKNLQDIEDRRRIIEEYNDTLSLIANRSPLDEVSGRNSVASAKQGSISFRTMERDDLEHSGAFVELSLFAPSQHSTPIGSPQLMGWPRLPSATP</sequence>
<feature type="transmembrane region" description="Helical" evidence="1">
    <location>
        <begin position="194"/>
        <end position="215"/>
    </location>
</feature>
<feature type="transmembrane region" description="Helical" evidence="1">
    <location>
        <begin position="235"/>
        <end position="257"/>
    </location>
</feature>
<keyword evidence="3" id="KW-1185">Reference proteome</keyword>
<keyword evidence="1" id="KW-0472">Membrane</keyword>
<feature type="transmembrane region" description="Helical" evidence="1">
    <location>
        <begin position="102"/>
        <end position="122"/>
    </location>
</feature>
<dbReference type="PANTHER" id="PTHR34116">
    <property type="entry name" value="PLASMINOGEN ACTIVATOR INHIBITOR"/>
    <property type="match status" value="1"/>
</dbReference>